<name>Q09JG1_ARGMO</name>
<feature type="non-terminal residue" evidence="9">
    <location>
        <position position="1"/>
    </location>
</feature>
<dbReference type="AlphaFoldDB" id="Q09JG1"/>
<evidence type="ECO:0000259" key="8">
    <source>
        <dbReference type="SMART" id="SM01263"/>
    </source>
</evidence>
<dbReference type="GO" id="GO:0006508">
    <property type="term" value="P:proteolysis"/>
    <property type="evidence" value="ECO:0007669"/>
    <property type="project" value="UniProtKB-KW"/>
</dbReference>
<dbReference type="Gene3D" id="1.25.40.320">
    <property type="entry name" value="Peptidase M1, leukotriene A4 hydrolase/aminopeptidase C-terminal domain"/>
    <property type="match status" value="1"/>
</dbReference>
<dbReference type="InterPro" id="IPR016024">
    <property type="entry name" value="ARM-type_fold"/>
</dbReference>
<comment type="similarity">
    <text evidence="2">Belongs to the peptidase M1 family.</text>
</comment>
<dbReference type="Pfam" id="PF09127">
    <property type="entry name" value="Leuk-A4-hydro_C"/>
    <property type="match status" value="1"/>
</dbReference>
<dbReference type="GO" id="GO:0004301">
    <property type="term" value="F:epoxide hydrolase activity"/>
    <property type="evidence" value="ECO:0007669"/>
    <property type="project" value="TreeGrafter"/>
</dbReference>
<evidence type="ECO:0000256" key="1">
    <source>
        <dbReference type="ARBA" id="ARBA00001947"/>
    </source>
</evidence>
<dbReference type="EMBL" id="DQ886885">
    <property type="protein sequence ID" value="ABI52802.1"/>
    <property type="molecule type" value="mRNA"/>
</dbReference>
<evidence type="ECO:0000256" key="4">
    <source>
        <dbReference type="ARBA" id="ARBA00022723"/>
    </source>
</evidence>
<accession>Q09JG1</accession>
<proteinExistence type="evidence at transcript level"/>
<reference evidence="9" key="1">
    <citation type="journal article" date="2008" name="Insect Biochem. Mol. Biol.">
        <title>Comparative sialomics between hard and soft ticks: implications for the evolution of blood-feeding behavior.</title>
        <authorList>
            <person name="Mans B.J."/>
            <person name="Andersen J.F."/>
            <person name="Francischetti I.M."/>
            <person name="Valenzuela J.G."/>
            <person name="Schwan T.G."/>
            <person name="Pham V.M."/>
            <person name="Garfield M.K."/>
            <person name="Hammer C.H."/>
            <person name="Ribeiro J.M."/>
        </authorList>
    </citation>
    <scope>NUCLEOTIDE SEQUENCE</scope>
    <source>
        <strain evidence="9">AM-830</strain>
        <tissue evidence="9">Adult salivary gland</tissue>
    </source>
</reference>
<dbReference type="InterPro" id="IPR038502">
    <property type="entry name" value="M1_LTA-4_hydro/amino_C_sf"/>
</dbReference>
<keyword evidence="6" id="KW-0862">Zinc</keyword>
<keyword evidence="3" id="KW-0645">Protease</keyword>
<evidence type="ECO:0000256" key="3">
    <source>
        <dbReference type="ARBA" id="ARBA00022670"/>
    </source>
</evidence>
<protein>
    <submittedName>
        <fullName evidence="9">Leukotriene hydrolase</fullName>
    </submittedName>
</protein>
<evidence type="ECO:0000256" key="6">
    <source>
        <dbReference type="ARBA" id="ARBA00022833"/>
    </source>
</evidence>
<evidence type="ECO:0000256" key="7">
    <source>
        <dbReference type="ARBA" id="ARBA00023049"/>
    </source>
</evidence>
<feature type="domain" description="Peptidase M1 leukotriene A4 hydrolase/aminopeptidase C-terminal" evidence="8">
    <location>
        <begin position="65"/>
        <end position="208"/>
    </location>
</feature>
<evidence type="ECO:0000313" key="9">
    <source>
        <dbReference type="EMBL" id="ABI52802.1"/>
    </source>
</evidence>
<comment type="cofactor">
    <cofactor evidence="1">
        <name>Zn(2+)</name>
        <dbReference type="ChEBI" id="CHEBI:29105"/>
    </cofactor>
</comment>
<dbReference type="InterPro" id="IPR027268">
    <property type="entry name" value="Peptidase_M4/M1_CTD_sf"/>
</dbReference>
<evidence type="ECO:0000256" key="5">
    <source>
        <dbReference type="ARBA" id="ARBA00022801"/>
    </source>
</evidence>
<dbReference type="PANTHER" id="PTHR45726">
    <property type="entry name" value="LEUKOTRIENE A-4 HYDROLASE"/>
    <property type="match status" value="1"/>
</dbReference>
<dbReference type="InterPro" id="IPR034015">
    <property type="entry name" value="M1_LTA4H"/>
</dbReference>
<evidence type="ECO:0000256" key="2">
    <source>
        <dbReference type="ARBA" id="ARBA00010136"/>
    </source>
</evidence>
<dbReference type="GO" id="GO:0004177">
    <property type="term" value="F:aminopeptidase activity"/>
    <property type="evidence" value="ECO:0007669"/>
    <property type="project" value="TreeGrafter"/>
</dbReference>
<sequence length="213" mass="24798">GTDVFNPFLKSYVQHFKYQSISTNQWKDYLFEYFQDQVEILKGVDWDTWLYAPGLPPVIPEYHSALSEPCQTLCAKWSDRNADVAQCVSSDVEKFCPAQMIEFLALLLQEKPLSADRFLRMTKLYGLDGVKNSEIKFRWLRIGLLAKCEDVVPHVTDFLSTVGRMKFVRPLFRDLYAWEEKRPVALSLHDKLKPQMMHVVSYTLGKDLHIEAK</sequence>
<dbReference type="GO" id="GO:0005829">
    <property type="term" value="C:cytosol"/>
    <property type="evidence" value="ECO:0007669"/>
    <property type="project" value="TreeGrafter"/>
</dbReference>
<dbReference type="SUPFAM" id="SSF48371">
    <property type="entry name" value="ARM repeat"/>
    <property type="match status" value="1"/>
</dbReference>
<dbReference type="SUPFAM" id="SSF55486">
    <property type="entry name" value="Metalloproteases ('zincins'), catalytic domain"/>
    <property type="match status" value="1"/>
</dbReference>
<dbReference type="PANTHER" id="PTHR45726:SF3">
    <property type="entry name" value="LEUKOTRIENE A-4 HYDROLASE"/>
    <property type="match status" value="1"/>
</dbReference>
<organism evidence="9">
    <name type="scientific">Argas monolakensis</name>
    <name type="common">Mono lake bird tick</name>
    <dbReference type="NCBI Taxonomy" id="34602"/>
    <lineage>
        <taxon>Eukaryota</taxon>
        <taxon>Metazoa</taxon>
        <taxon>Ecdysozoa</taxon>
        <taxon>Arthropoda</taxon>
        <taxon>Chelicerata</taxon>
        <taxon>Arachnida</taxon>
        <taxon>Acari</taxon>
        <taxon>Parasitiformes</taxon>
        <taxon>Ixodida</taxon>
        <taxon>Ixodoidea</taxon>
        <taxon>Argasidae</taxon>
        <taxon>Argasinae</taxon>
        <taxon>Argas</taxon>
    </lineage>
</organism>
<keyword evidence="4" id="KW-0479">Metal-binding</keyword>
<dbReference type="GO" id="GO:0008237">
    <property type="term" value="F:metallopeptidase activity"/>
    <property type="evidence" value="ECO:0007669"/>
    <property type="project" value="UniProtKB-KW"/>
</dbReference>
<dbReference type="InterPro" id="IPR015211">
    <property type="entry name" value="Peptidase_M1_C"/>
</dbReference>
<dbReference type="GO" id="GO:0043171">
    <property type="term" value="P:peptide catabolic process"/>
    <property type="evidence" value="ECO:0007669"/>
    <property type="project" value="TreeGrafter"/>
</dbReference>
<keyword evidence="5 9" id="KW-0378">Hydrolase</keyword>
<dbReference type="Gene3D" id="1.10.390.10">
    <property type="entry name" value="Neutral Protease Domain 2"/>
    <property type="match status" value="1"/>
</dbReference>
<keyword evidence="7" id="KW-0482">Metalloprotease</keyword>
<dbReference type="GO" id="GO:0008270">
    <property type="term" value="F:zinc ion binding"/>
    <property type="evidence" value="ECO:0007669"/>
    <property type="project" value="InterPro"/>
</dbReference>
<dbReference type="SMART" id="SM01263">
    <property type="entry name" value="Leuk-A4-hydro_C"/>
    <property type="match status" value="1"/>
</dbReference>